<dbReference type="Pfam" id="PF00639">
    <property type="entry name" value="Rotamase"/>
    <property type="match status" value="1"/>
</dbReference>
<evidence type="ECO:0000256" key="5">
    <source>
        <dbReference type="ARBA" id="ARBA00023110"/>
    </source>
</evidence>
<proteinExistence type="inferred from homology"/>
<dbReference type="Gene3D" id="3.10.50.40">
    <property type="match status" value="1"/>
</dbReference>
<dbReference type="InterPro" id="IPR046357">
    <property type="entry name" value="PPIase_dom_sf"/>
</dbReference>
<evidence type="ECO:0000313" key="11">
    <source>
        <dbReference type="EMBL" id="MFC3141762.1"/>
    </source>
</evidence>
<evidence type="ECO:0000256" key="3">
    <source>
        <dbReference type="ARBA" id="ARBA00013194"/>
    </source>
</evidence>
<name>A0ABV7GRS1_9RHOB</name>
<comment type="similarity">
    <text evidence="2">Belongs to the PpiC/parvulin rotamase family.</text>
</comment>
<dbReference type="Proteomes" id="UP001595632">
    <property type="component" value="Unassembled WGS sequence"/>
</dbReference>
<evidence type="ECO:0000259" key="10">
    <source>
        <dbReference type="PROSITE" id="PS50198"/>
    </source>
</evidence>
<evidence type="ECO:0000256" key="4">
    <source>
        <dbReference type="ARBA" id="ARBA00018370"/>
    </source>
</evidence>
<evidence type="ECO:0000256" key="7">
    <source>
        <dbReference type="ARBA" id="ARBA00031484"/>
    </source>
</evidence>
<evidence type="ECO:0000256" key="2">
    <source>
        <dbReference type="ARBA" id="ARBA00007656"/>
    </source>
</evidence>
<evidence type="ECO:0000256" key="6">
    <source>
        <dbReference type="ARBA" id="ARBA00030642"/>
    </source>
</evidence>
<comment type="caution">
    <text evidence="11">The sequence shown here is derived from an EMBL/GenBank/DDBJ whole genome shotgun (WGS) entry which is preliminary data.</text>
</comment>
<feature type="chain" id="PRO_5045416244" description="Parvulin-like PPIase" evidence="9">
    <location>
        <begin position="24"/>
        <end position="288"/>
    </location>
</feature>
<keyword evidence="5 8" id="KW-0697">Rotamase</keyword>
<evidence type="ECO:0000256" key="1">
    <source>
        <dbReference type="ARBA" id="ARBA00000971"/>
    </source>
</evidence>
<dbReference type="PROSITE" id="PS01096">
    <property type="entry name" value="PPIC_PPIASE_1"/>
    <property type="match status" value="1"/>
</dbReference>
<dbReference type="PANTHER" id="PTHR47245">
    <property type="entry name" value="PEPTIDYLPROLYL ISOMERASE"/>
    <property type="match status" value="1"/>
</dbReference>
<dbReference type="SUPFAM" id="SSF109998">
    <property type="entry name" value="Triger factor/SurA peptide-binding domain-like"/>
    <property type="match status" value="1"/>
</dbReference>
<reference evidence="12" key="1">
    <citation type="journal article" date="2019" name="Int. J. Syst. Evol. Microbiol.">
        <title>The Global Catalogue of Microorganisms (GCM) 10K type strain sequencing project: providing services to taxonomists for standard genome sequencing and annotation.</title>
        <authorList>
            <consortium name="The Broad Institute Genomics Platform"/>
            <consortium name="The Broad Institute Genome Sequencing Center for Infectious Disease"/>
            <person name="Wu L."/>
            <person name="Ma J."/>
        </authorList>
    </citation>
    <scope>NUCLEOTIDE SEQUENCE [LARGE SCALE GENOMIC DNA]</scope>
    <source>
        <strain evidence="12">KCTC 52366</strain>
    </source>
</reference>
<evidence type="ECO:0000256" key="9">
    <source>
        <dbReference type="SAM" id="SignalP"/>
    </source>
</evidence>
<dbReference type="SUPFAM" id="SSF54534">
    <property type="entry name" value="FKBP-like"/>
    <property type="match status" value="1"/>
</dbReference>
<dbReference type="InterPro" id="IPR050245">
    <property type="entry name" value="PrsA_foldase"/>
</dbReference>
<organism evidence="11 12">
    <name type="scientific">Psychromarinibacter halotolerans</name>
    <dbReference type="NCBI Taxonomy" id="1775175"/>
    <lineage>
        <taxon>Bacteria</taxon>
        <taxon>Pseudomonadati</taxon>
        <taxon>Pseudomonadota</taxon>
        <taxon>Alphaproteobacteria</taxon>
        <taxon>Rhodobacterales</taxon>
        <taxon>Paracoccaceae</taxon>
        <taxon>Psychromarinibacter</taxon>
    </lineage>
</organism>
<dbReference type="GO" id="GO:0016853">
    <property type="term" value="F:isomerase activity"/>
    <property type="evidence" value="ECO:0007669"/>
    <property type="project" value="UniProtKB-KW"/>
</dbReference>
<accession>A0ABV7GRS1</accession>
<dbReference type="EMBL" id="JBHRTB010000010">
    <property type="protein sequence ID" value="MFC3141762.1"/>
    <property type="molecule type" value="Genomic_DNA"/>
</dbReference>
<protein>
    <recommendedName>
        <fullName evidence="4">Parvulin-like PPIase</fullName>
        <ecNumber evidence="3">5.2.1.8</ecNumber>
    </recommendedName>
    <alternativeName>
        <fullName evidence="6">Peptidyl-prolyl cis-trans isomerase plp</fullName>
    </alternativeName>
    <alternativeName>
        <fullName evidence="7">Rotamase plp</fullName>
    </alternativeName>
</protein>
<dbReference type="RefSeq" id="WP_275631987.1">
    <property type="nucleotide sequence ID" value="NZ_JARGYD010000002.1"/>
</dbReference>
<dbReference type="InterPro" id="IPR023058">
    <property type="entry name" value="PPIase_PpiC_CS"/>
</dbReference>
<gene>
    <name evidence="11" type="ORF">ACFOGP_03530</name>
</gene>
<comment type="catalytic activity">
    <reaction evidence="1">
        <text>[protein]-peptidylproline (omega=180) = [protein]-peptidylproline (omega=0)</text>
        <dbReference type="Rhea" id="RHEA:16237"/>
        <dbReference type="Rhea" id="RHEA-COMP:10747"/>
        <dbReference type="Rhea" id="RHEA-COMP:10748"/>
        <dbReference type="ChEBI" id="CHEBI:83833"/>
        <dbReference type="ChEBI" id="CHEBI:83834"/>
        <dbReference type="EC" id="5.2.1.8"/>
    </reaction>
</comment>
<dbReference type="InterPro" id="IPR027304">
    <property type="entry name" value="Trigger_fact/SurA_dom_sf"/>
</dbReference>
<sequence length="288" mass="30775">MAYSKTLLASAAIALSLAAPVVAQDAETPAEVTADTVVATVGGTDITIGHMIIMREALSDQNKSLPDDVIFEGLLERLIQQRAVGGSVTEPNRAAELAIENEESAILASTKVTEIAEAIEISDEDLEAAYASKYADFEPVKEFNASHILVATEEEAAALVEELNGGADFAELAKENSTGPTGPNGGNLGWFGAGMMVPEFEEAVMALEVGDVSEPVQTQFGWHVITLNETRLPEAPALDEVRDTIQAELWETRLREEIEELVEAAEIERPDLSGIDPAVLKDTTLVTE</sequence>
<dbReference type="EC" id="5.2.1.8" evidence="3"/>
<keyword evidence="8 11" id="KW-0413">Isomerase</keyword>
<dbReference type="PROSITE" id="PS50198">
    <property type="entry name" value="PPIC_PPIASE_2"/>
    <property type="match status" value="1"/>
</dbReference>
<feature type="signal peptide" evidence="9">
    <location>
        <begin position="1"/>
        <end position="23"/>
    </location>
</feature>
<evidence type="ECO:0000256" key="8">
    <source>
        <dbReference type="PROSITE-ProRule" id="PRU00278"/>
    </source>
</evidence>
<dbReference type="PANTHER" id="PTHR47245:SF2">
    <property type="entry name" value="PEPTIDYL-PROLYL CIS-TRANS ISOMERASE HP_0175-RELATED"/>
    <property type="match status" value="1"/>
</dbReference>
<evidence type="ECO:0000313" key="12">
    <source>
        <dbReference type="Proteomes" id="UP001595632"/>
    </source>
</evidence>
<keyword evidence="12" id="KW-1185">Reference proteome</keyword>
<feature type="domain" description="PpiC" evidence="10">
    <location>
        <begin position="140"/>
        <end position="229"/>
    </location>
</feature>
<keyword evidence="9" id="KW-0732">Signal</keyword>
<dbReference type="InterPro" id="IPR000297">
    <property type="entry name" value="PPIase_PpiC"/>
</dbReference>